<dbReference type="Pfam" id="PF01926">
    <property type="entry name" value="MMR_HSR1"/>
    <property type="match status" value="1"/>
</dbReference>
<dbReference type="Proteomes" id="UP000004893">
    <property type="component" value="Unassembled WGS sequence"/>
</dbReference>
<dbReference type="GO" id="GO:0005829">
    <property type="term" value="C:cytosol"/>
    <property type="evidence" value="ECO:0007669"/>
    <property type="project" value="TreeGrafter"/>
</dbReference>
<evidence type="ECO:0000259" key="12">
    <source>
        <dbReference type="PROSITE" id="PS51709"/>
    </source>
</evidence>
<evidence type="ECO:0000256" key="2">
    <source>
        <dbReference type="ARBA" id="ARBA00022490"/>
    </source>
</evidence>
<dbReference type="NCBIfam" id="TIGR00231">
    <property type="entry name" value="small_GTP"/>
    <property type="match status" value="1"/>
</dbReference>
<feature type="binding site" evidence="10">
    <location>
        <position position="237"/>
    </location>
    <ligand>
        <name>K(+)</name>
        <dbReference type="ChEBI" id="CHEBI:29103"/>
    </ligand>
</feature>
<protein>
    <recommendedName>
        <fullName evidence="10">tRNA modification GTPase MnmE</fullName>
        <ecNumber evidence="10">3.6.-.-</ecNumber>
    </recommendedName>
</protein>
<feature type="domain" description="TrmE-type G" evidence="12">
    <location>
        <begin position="227"/>
        <end position="399"/>
    </location>
</feature>
<dbReference type="PRINTS" id="PR00449">
    <property type="entry name" value="RASTRNSFRMNG"/>
</dbReference>
<dbReference type="HOGENOM" id="CLU_019624_4_1_9"/>
<dbReference type="PANTHER" id="PTHR42714:SF2">
    <property type="entry name" value="TRNA MODIFICATION GTPASE GTPBP3, MITOCHONDRIAL"/>
    <property type="match status" value="1"/>
</dbReference>
<dbReference type="CDD" id="cd04164">
    <property type="entry name" value="trmE"/>
    <property type="match status" value="1"/>
</dbReference>
<dbReference type="EMBL" id="ABYI02000024">
    <property type="protein sequence ID" value="EEG73471.1"/>
    <property type="molecule type" value="Genomic_DNA"/>
</dbReference>
<comment type="caution">
    <text evidence="10">Lacks conserved residue(s) required for the propagation of feature annotation.</text>
</comment>
<dbReference type="GO" id="GO:0042802">
    <property type="term" value="F:identical protein binding"/>
    <property type="evidence" value="ECO:0007669"/>
    <property type="project" value="UniProtKB-ARBA"/>
</dbReference>
<dbReference type="GO" id="GO:0030488">
    <property type="term" value="P:tRNA methylation"/>
    <property type="evidence" value="ECO:0007669"/>
    <property type="project" value="TreeGrafter"/>
</dbReference>
<evidence type="ECO:0000256" key="3">
    <source>
        <dbReference type="ARBA" id="ARBA00022694"/>
    </source>
</evidence>
<feature type="binding site" evidence="10">
    <location>
        <position position="258"/>
    </location>
    <ligand>
        <name>K(+)</name>
        <dbReference type="ChEBI" id="CHEBI:29103"/>
    </ligand>
</feature>
<dbReference type="AlphaFoldDB" id="C0C2W0"/>
<dbReference type="InterPro" id="IPR031168">
    <property type="entry name" value="G_TrmE"/>
</dbReference>
<dbReference type="InterPro" id="IPR006073">
    <property type="entry name" value="GTP-bd"/>
</dbReference>
<keyword evidence="4 10" id="KW-0479">Metal-binding</keyword>
<dbReference type="FunFam" id="3.30.1360.120:FF:000003">
    <property type="entry name" value="tRNA modification GTPase MnmE"/>
    <property type="match status" value="1"/>
</dbReference>
<dbReference type="InterPro" id="IPR018948">
    <property type="entry name" value="GTP-bd_TrmE_N"/>
</dbReference>
<feature type="binding site" evidence="10">
    <location>
        <begin position="256"/>
        <end position="262"/>
    </location>
    <ligand>
        <name>GTP</name>
        <dbReference type="ChEBI" id="CHEBI:37565"/>
    </ligand>
</feature>
<name>C0C2W0_9FIRM</name>
<evidence type="ECO:0000256" key="11">
    <source>
        <dbReference type="RuleBase" id="RU003313"/>
    </source>
</evidence>
<evidence type="ECO:0000256" key="7">
    <source>
        <dbReference type="ARBA" id="ARBA00022842"/>
    </source>
</evidence>
<dbReference type="EC" id="3.6.-.-" evidence="10"/>
<dbReference type="GO" id="GO:0005525">
    <property type="term" value="F:GTP binding"/>
    <property type="evidence" value="ECO:0007669"/>
    <property type="project" value="UniProtKB-UniRule"/>
</dbReference>
<dbReference type="CDD" id="cd14858">
    <property type="entry name" value="TrmE_N"/>
    <property type="match status" value="1"/>
</dbReference>
<dbReference type="GO" id="GO:0002098">
    <property type="term" value="P:tRNA wobble uridine modification"/>
    <property type="evidence" value="ECO:0007669"/>
    <property type="project" value="TreeGrafter"/>
</dbReference>
<dbReference type="FunFam" id="3.40.50.300:FF:000494">
    <property type="entry name" value="tRNA modification GTPase MnmE"/>
    <property type="match status" value="1"/>
</dbReference>
<dbReference type="SUPFAM" id="SSF52540">
    <property type="entry name" value="P-loop containing nucleoside triphosphate hydrolases"/>
    <property type="match status" value="1"/>
</dbReference>
<organism evidence="13 14">
    <name type="scientific">[Clostridium] hylemonae DSM 15053</name>
    <dbReference type="NCBI Taxonomy" id="553973"/>
    <lineage>
        <taxon>Bacteria</taxon>
        <taxon>Bacillati</taxon>
        <taxon>Bacillota</taxon>
        <taxon>Clostridia</taxon>
        <taxon>Lachnospirales</taxon>
        <taxon>Lachnospiraceae</taxon>
    </lineage>
</organism>
<evidence type="ECO:0000256" key="6">
    <source>
        <dbReference type="ARBA" id="ARBA00022801"/>
    </source>
</evidence>
<gene>
    <name evidence="10" type="primary">mnmE</name>
    <name evidence="10 13" type="synonym">trmE</name>
    <name evidence="13" type="ORF">CLOHYLEM_06417</name>
</gene>
<dbReference type="RefSeq" id="WP_006443777.1">
    <property type="nucleotide sequence ID" value="NZ_CP036524.1"/>
</dbReference>
<comment type="cofactor">
    <cofactor evidence="10">
        <name>K(+)</name>
        <dbReference type="ChEBI" id="CHEBI:29103"/>
    </cofactor>
    <text evidence="10">Binds 1 potassium ion per subunit.</text>
</comment>
<feature type="binding site" evidence="10">
    <location>
        <position position="256"/>
    </location>
    <ligand>
        <name>K(+)</name>
        <dbReference type="ChEBI" id="CHEBI:29103"/>
    </ligand>
</feature>
<dbReference type="NCBIfam" id="TIGR00450">
    <property type="entry name" value="mnmE_trmE_thdF"/>
    <property type="match status" value="1"/>
</dbReference>
<evidence type="ECO:0000256" key="9">
    <source>
        <dbReference type="ARBA" id="ARBA00023134"/>
    </source>
</evidence>
<proteinExistence type="inferred from homology"/>
<evidence type="ECO:0000256" key="10">
    <source>
        <dbReference type="HAMAP-Rule" id="MF_00379"/>
    </source>
</evidence>
<dbReference type="PANTHER" id="PTHR42714">
    <property type="entry name" value="TRNA MODIFICATION GTPASE GTPBP3"/>
    <property type="match status" value="1"/>
</dbReference>
<feature type="binding site" evidence="10">
    <location>
        <position position="131"/>
    </location>
    <ligand>
        <name>(6S)-5-formyl-5,6,7,8-tetrahydrofolate</name>
        <dbReference type="ChEBI" id="CHEBI:57457"/>
    </ligand>
</feature>
<comment type="function">
    <text evidence="10">Exhibits a very high intrinsic GTPase hydrolysis rate. Involved in the addition of a carboxymethylaminomethyl (cmnm) group at the wobble position (U34) of certain tRNAs, forming tRNA-cmnm(5)s(2)U34.</text>
</comment>
<evidence type="ECO:0000256" key="8">
    <source>
        <dbReference type="ARBA" id="ARBA00022958"/>
    </source>
</evidence>
<keyword evidence="6 10" id="KW-0378">Hydrolase</keyword>
<dbReference type="OrthoDB" id="9805918at2"/>
<dbReference type="InterPro" id="IPR027266">
    <property type="entry name" value="TrmE/GcvT-like"/>
</dbReference>
<feature type="binding site" evidence="10">
    <location>
        <position position="92"/>
    </location>
    <ligand>
        <name>(6S)-5-formyl-5,6,7,8-tetrahydrofolate</name>
        <dbReference type="ChEBI" id="CHEBI:57457"/>
    </ligand>
</feature>
<comment type="caution">
    <text evidence="13">The sequence shown here is derived from an EMBL/GenBank/DDBJ whole genome shotgun (WGS) entry which is preliminary data.</text>
</comment>
<evidence type="ECO:0000256" key="5">
    <source>
        <dbReference type="ARBA" id="ARBA00022741"/>
    </source>
</evidence>
<dbReference type="Pfam" id="PF10396">
    <property type="entry name" value="TrmE_N"/>
    <property type="match status" value="1"/>
</dbReference>
<sequence length="478" mass="52560">MKTEVIVVKTQTIAAISTAMSDSGIGIVRMSGGKAFMIADRIYEGKNGKKLAAQKSHTIHYGYIKDGEETIDEVLVMLMRGPHSYTGEDTVEVNCHGGVYLVRRVLELMIKNGARPAEPGEFTKRAFLNGRLDLSQAEAVGDLIASQNEYALKSSVSQLKGNVKSKINDIRNKIIYHTAFIETALDDPEHISVDGYGEELRSAVNELLLEINKLLSTCDNGRIIKEGIKTVIVGRPNAGKSSLLNVLVGEERAIVTEVAGTTRDILEEHINLQGISLNIIDTAGIRETDDIVEKIGVDKAKMYADEADLILYVIDASAPLDENDRQILKMIYGKPAIILLNKTDLDMIITKEKIKDVYNASNPANNNISKSKEIQVIEVSAKNQNGIADFEEAVKNMFFEGNLSFNDEIYITNVRHKAALQDAGGSLQKVIDSIDMGMPEDFYSIDLLDAYKSLGDITGDTMGEDLINEIFSKFCMGK</sequence>
<keyword evidence="3 10" id="KW-0819">tRNA processing</keyword>
<dbReference type="InterPro" id="IPR004520">
    <property type="entry name" value="GTPase_MnmE"/>
</dbReference>
<dbReference type="InterPro" id="IPR005225">
    <property type="entry name" value="Small_GTP-bd"/>
</dbReference>
<reference evidence="13" key="2">
    <citation type="submission" date="2013-06" db="EMBL/GenBank/DDBJ databases">
        <title>Draft genome sequence of Clostridium hylemonae (DSM 15053).</title>
        <authorList>
            <person name="Sudarsanam P."/>
            <person name="Ley R."/>
            <person name="Guruge J."/>
            <person name="Turnbaugh P.J."/>
            <person name="Mahowald M."/>
            <person name="Liep D."/>
            <person name="Gordon J."/>
        </authorList>
    </citation>
    <scope>NUCLEOTIDE SEQUENCE</scope>
    <source>
        <strain evidence="13">DSM 15053</strain>
    </source>
</reference>
<comment type="subcellular location">
    <subcellularLocation>
        <location evidence="10">Cytoplasm</location>
    </subcellularLocation>
</comment>
<dbReference type="InterPro" id="IPR025867">
    <property type="entry name" value="MnmE_helical"/>
</dbReference>
<keyword evidence="2 10" id="KW-0963">Cytoplasm</keyword>
<evidence type="ECO:0000256" key="1">
    <source>
        <dbReference type="ARBA" id="ARBA00011043"/>
    </source>
</evidence>
<keyword evidence="5 10" id="KW-0547">Nucleotide-binding</keyword>
<feature type="binding site" evidence="10">
    <location>
        <position position="262"/>
    </location>
    <ligand>
        <name>Mg(2+)</name>
        <dbReference type="ChEBI" id="CHEBI:18420"/>
    </ligand>
</feature>
<dbReference type="InterPro" id="IPR027368">
    <property type="entry name" value="MnmE_dom2"/>
</dbReference>
<keyword evidence="14" id="KW-1185">Reference proteome</keyword>
<feature type="binding site" evidence="10">
    <location>
        <position position="478"/>
    </location>
    <ligand>
        <name>(6S)-5-formyl-5,6,7,8-tetrahydrofolate</name>
        <dbReference type="ChEBI" id="CHEBI:57457"/>
    </ligand>
</feature>
<keyword evidence="9 10" id="KW-0342">GTP-binding</keyword>
<dbReference type="Gene3D" id="3.30.1360.120">
    <property type="entry name" value="Probable tRNA modification gtpase trme, domain 1"/>
    <property type="match status" value="1"/>
</dbReference>
<reference evidence="13" key="1">
    <citation type="submission" date="2009-02" db="EMBL/GenBank/DDBJ databases">
        <authorList>
            <person name="Fulton L."/>
            <person name="Clifton S."/>
            <person name="Fulton B."/>
            <person name="Xu J."/>
            <person name="Minx P."/>
            <person name="Pepin K.H."/>
            <person name="Johnson M."/>
            <person name="Bhonagiri V."/>
            <person name="Nash W.E."/>
            <person name="Mardis E.R."/>
            <person name="Wilson R.K."/>
        </authorList>
    </citation>
    <scope>NUCLEOTIDE SEQUENCE [LARGE SCALE GENOMIC DNA]</scope>
    <source>
        <strain evidence="13">DSM 15053</strain>
    </source>
</reference>
<dbReference type="STRING" id="553973.CLOHYLEM_06417"/>
<dbReference type="Gene3D" id="1.20.120.430">
    <property type="entry name" value="tRNA modification GTPase MnmE domain 2"/>
    <property type="match status" value="1"/>
</dbReference>
<accession>C0C2W0</accession>
<dbReference type="HAMAP" id="MF_00379">
    <property type="entry name" value="GTPase_MnmE"/>
    <property type="match status" value="1"/>
</dbReference>
<dbReference type="PROSITE" id="PS51709">
    <property type="entry name" value="G_TRME"/>
    <property type="match status" value="1"/>
</dbReference>
<comment type="subunit">
    <text evidence="10">Homodimer. Heterotetramer of two MnmE and two MnmG subunits.</text>
</comment>
<dbReference type="Pfam" id="PF12631">
    <property type="entry name" value="MnmE_helical"/>
    <property type="match status" value="1"/>
</dbReference>
<dbReference type="GO" id="GO:0046872">
    <property type="term" value="F:metal ion binding"/>
    <property type="evidence" value="ECO:0007669"/>
    <property type="project" value="UniProtKB-KW"/>
</dbReference>
<dbReference type="Gene3D" id="3.40.50.300">
    <property type="entry name" value="P-loop containing nucleotide triphosphate hydrolases"/>
    <property type="match status" value="1"/>
</dbReference>
<evidence type="ECO:0000256" key="4">
    <source>
        <dbReference type="ARBA" id="ARBA00022723"/>
    </source>
</evidence>
<keyword evidence="7 10" id="KW-0460">Magnesium</keyword>
<evidence type="ECO:0000313" key="14">
    <source>
        <dbReference type="Proteomes" id="UP000004893"/>
    </source>
</evidence>
<dbReference type="eggNOG" id="COG0486">
    <property type="taxonomic scope" value="Bacteria"/>
</dbReference>
<feature type="binding site" evidence="10">
    <location>
        <position position="241"/>
    </location>
    <ligand>
        <name>Mg(2+)</name>
        <dbReference type="ChEBI" id="CHEBI:18420"/>
    </ligand>
</feature>
<feature type="binding site" evidence="10">
    <location>
        <begin position="281"/>
        <end position="284"/>
    </location>
    <ligand>
        <name>GTP</name>
        <dbReference type="ChEBI" id="CHEBI:37565"/>
    </ligand>
</feature>
<keyword evidence="8 10" id="KW-0630">Potassium</keyword>
<dbReference type="InterPro" id="IPR027417">
    <property type="entry name" value="P-loop_NTPase"/>
</dbReference>
<comment type="similarity">
    <text evidence="1 10 11">Belongs to the TRAFAC class TrmE-Era-EngA-EngB-Septin-like GTPase superfamily. TrmE GTPase family.</text>
</comment>
<evidence type="ECO:0000313" key="13">
    <source>
        <dbReference type="EMBL" id="EEG73471.1"/>
    </source>
</evidence>
<feature type="binding site" evidence="10">
    <location>
        <position position="29"/>
    </location>
    <ligand>
        <name>(6S)-5-formyl-5,6,7,8-tetrahydrofolate</name>
        <dbReference type="ChEBI" id="CHEBI:57457"/>
    </ligand>
</feature>
<dbReference type="GO" id="GO:0003924">
    <property type="term" value="F:GTPase activity"/>
    <property type="evidence" value="ECO:0007669"/>
    <property type="project" value="UniProtKB-UniRule"/>
</dbReference>
<feature type="binding site" evidence="10">
    <location>
        <position position="261"/>
    </location>
    <ligand>
        <name>K(+)</name>
        <dbReference type="ChEBI" id="CHEBI:29103"/>
    </ligand>
</feature>
<feature type="binding site" evidence="10">
    <location>
        <begin position="237"/>
        <end position="242"/>
    </location>
    <ligand>
        <name>GTP</name>
        <dbReference type="ChEBI" id="CHEBI:37565"/>
    </ligand>
</feature>